<accession>A0A5C2RTC0</accession>
<dbReference type="Proteomes" id="UP000313359">
    <property type="component" value="Unassembled WGS sequence"/>
</dbReference>
<reference evidence="2" key="1">
    <citation type="journal article" date="2018" name="Genome Biol. Evol.">
        <title>Genomics and development of Lentinus tigrinus, a white-rot wood-decaying mushroom with dimorphic fruiting bodies.</title>
        <authorList>
            <person name="Wu B."/>
            <person name="Xu Z."/>
            <person name="Knudson A."/>
            <person name="Carlson A."/>
            <person name="Chen N."/>
            <person name="Kovaka S."/>
            <person name="LaButti K."/>
            <person name="Lipzen A."/>
            <person name="Pennachio C."/>
            <person name="Riley R."/>
            <person name="Schakwitz W."/>
            <person name="Umezawa K."/>
            <person name="Ohm R.A."/>
            <person name="Grigoriev I.V."/>
            <person name="Nagy L.G."/>
            <person name="Gibbons J."/>
            <person name="Hibbett D."/>
        </authorList>
    </citation>
    <scope>NUCLEOTIDE SEQUENCE [LARGE SCALE GENOMIC DNA]</scope>
    <source>
        <strain evidence="2">ALCF2SS1-6</strain>
    </source>
</reference>
<protein>
    <submittedName>
        <fullName evidence="2">Uncharacterized protein</fullName>
    </submittedName>
</protein>
<evidence type="ECO:0000256" key="1">
    <source>
        <dbReference type="SAM" id="MobiDB-lite"/>
    </source>
</evidence>
<keyword evidence="3" id="KW-1185">Reference proteome</keyword>
<dbReference type="OrthoDB" id="2756573at2759"/>
<gene>
    <name evidence="2" type="ORF">L227DRAFT_567749</name>
</gene>
<feature type="region of interest" description="Disordered" evidence="1">
    <location>
        <begin position="202"/>
        <end position="228"/>
    </location>
</feature>
<evidence type="ECO:0000313" key="3">
    <source>
        <dbReference type="Proteomes" id="UP000313359"/>
    </source>
</evidence>
<dbReference type="AlphaFoldDB" id="A0A5C2RTC0"/>
<name>A0A5C2RTC0_9APHY</name>
<sequence>MSAAFQIPTASQYCVFAAAKSSRCHATETAFDFSCAVIESALQAFIRLSYFPWAGINFAASIIPPLGCIEKQVPESIQLIRETCFIAADLIVFGVTWRHATYRNFQRLRRQNESSPTYTAILFRDAFSSADADSAHTFQTINLVTFFSDPITSILVSRFLLNLQEVHRYRADHLQLSCLSESVGQGSLQHFATKVIGSLGESLPPPGDTSLEDEPLAVEGASEDTVTA</sequence>
<proteinExistence type="predicted"/>
<evidence type="ECO:0000313" key="2">
    <source>
        <dbReference type="EMBL" id="RPD53747.1"/>
    </source>
</evidence>
<organism evidence="2 3">
    <name type="scientific">Lentinus tigrinus ALCF2SS1-6</name>
    <dbReference type="NCBI Taxonomy" id="1328759"/>
    <lineage>
        <taxon>Eukaryota</taxon>
        <taxon>Fungi</taxon>
        <taxon>Dikarya</taxon>
        <taxon>Basidiomycota</taxon>
        <taxon>Agaricomycotina</taxon>
        <taxon>Agaricomycetes</taxon>
        <taxon>Polyporales</taxon>
        <taxon>Polyporaceae</taxon>
        <taxon>Lentinus</taxon>
    </lineage>
</organism>
<dbReference type="EMBL" id="ML122316">
    <property type="protein sequence ID" value="RPD53747.1"/>
    <property type="molecule type" value="Genomic_DNA"/>
</dbReference>